<dbReference type="SUPFAM" id="SSF100950">
    <property type="entry name" value="NagB/RpiA/CoA transferase-like"/>
    <property type="match status" value="1"/>
</dbReference>
<dbReference type="InterPro" id="IPR024185">
    <property type="entry name" value="FTHF_cligase-like_sf"/>
</dbReference>
<dbReference type="Proteomes" id="UP001176940">
    <property type="component" value="Unassembled WGS sequence"/>
</dbReference>
<sequence>MKACIEFAKKHLKDSQTMRSKILWSDEKKIDLFGDNSKRLLSHHRYPDSSAHCCISEYGPMRFRLETSIRDIFLIKCKLCFISTLPASQRTHGYGEAQLNGGNQPVASGLDLVLVPGLGFDSEGHRLGRAGTLSDKPTHDRSGIFKNRFATPIPVTESDFAIDEVLSAGDLEMLKK</sequence>
<dbReference type="InterPro" id="IPR036397">
    <property type="entry name" value="RNaseH_sf"/>
</dbReference>
<accession>A0ABN9KZ91</accession>
<dbReference type="Gene3D" id="3.40.50.10420">
    <property type="entry name" value="NagB/RpiA/CoA transferase-like"/>
    <property type="match status" value="1"/>
</dbReference>
<name>A0ABN9KZ91_9NEOB</name>
<organism evidence="1 2">
    <name type="scientific">Ranitomeya imitator</name>
    <name type="common">mimic poison frog</name>
    <dbReference type="NCBI Taxonomy" id="111125"/>
    <lineage>
        <taxon>Eukaryota</taxon>
        <taxon>Metazoa</taxon>
        <taxon>Chordata</taxon>
        <taxon>Craniata</taxon>
        <taxon>Vertebrata</taxon>
        <taxon>Euteleostomi</taxon>
        <taxon>Amphibia</taxon>
        <taxon>Batrachia</taxon>
        <taxon>Anura</taxon>
        <taxon>Neobatrachia</taxon>
        <taxon>Hyloidea</taxon>
        <taxon>Dendrobatidae</taxon>
        <taxon>Dendrobatinae</taxon>
        <taxon>Ranitomeya</taxon>
    </lineage>
</organism>
<dbReference type="Gene3D" id="3.30.420.10">
    <property type="entry name" value="Ribonuclease H-like superfamily/Ribonuclease H"/>
    <property type="match status" value="1"/>
</dbReference>
<evidence type="ECO:0000313" key="1">
    <source>
        <dbReference type="EMBL" id="CAJ0929287.1"/>
    </source>
</evidence>
<keyword evidence="2" id="KW-1185">Reference proteome</keyword>
<comment type="caution">
    <text evidence="1">The sequence shown here is derived from an EMBL/GenBank/DDBJ whole genome shotgun (WGS) entry which is preliminary data.</text>
</comment>
<proteinExistence type="predicted"/>
<dbReference type="InterPro" id="IPR037171">
    <property type="entry name" value="NagB/RpiA_transferase-like"/>
</dbReference>
<protein>
    <recommendedName>
        <fullName evidence="3">5-formyltetrahydrofolate cyclo-ligase</fullName>
    </recommendedName>
</protein>
<reference evidence="1" key="1">
    <citation type="submission" date="2023-07" db="EMBL/GenBank/DDBJ databases">
        <authorList>
            <person name="Stuckert A."/>
        </authorList>
    </citation>
    <scope>NUCLEOTIDE SEQUENCE</scope>
</reference>
<evidence type="ECO:0008006" key="3">
    <source>
        <dbReference type="Google" id="ProtNLM"/>
    </source>
</evidence>
<gene>
    <name evidence="1" type="ORF">RIMI_LOCUS3745760</name>
</gene>
<evidence type="ECO:0000313" key="2">
    <source>
        <dbReference type="Proteomes" id="UP001176940"/>
    </source>
</evidence>
<dbReference type="EMBL" id="CAUEEQ010005724">
    <property type="protein sequence ID" value="CAJ0929287.1"/>
    <property type="molecule type" value="Genomic_DNA"/>
</dbReference>